<evidence type="ECO:0000313" key="2">
    <source>
        <dbReference type="Proteomes" id="UP000555407"/>
    </source>
</evidence>
<dbReference type="SUPFAM" id="SSF55315">
    <property type="entry name" value="L30e-like"/>
    <property type="match status" value="1"/>
</dbReference>
<dbReference type="RefSeq" id="WP_167216525.1">
    <property type="nucleotide sequence ID" value="NZ_JAASRO010000001.1"/>
</dbReference>
<protein>
    <submittedName>
        <fullName evidence="1">Peptide chain release factor subunit 1</fullName>
    </submittedName>
</protein>
<dbReference type="Pfam" id="PF18854">
    <property type="entry name" value="baeRF_family10"/>
    <property type="match status" value="1"/>
</dbReference>
<reference evidence="1 2" key="1">
    <citation type="submission" date="2020-03" db="EMBL/GenBank/DDBJ databases">
        <title>Sequencing the genomes of 1000 actinobacteria strains.</title>
        <authorList>
            <person name="Klenk H.-P."/>
        </authorList>
    </citation>
    <scope>NUCLEOTIDE SEQUENCE [LARGE SCALE GENOMIC DNA]</scope>
    <source>
        <strain evidence="1 2">DSM 45490</strain>
    </source>
</reference>
<gene>
    <name evidence="1" type="ORF">BJY22_007502</name>
</gene>
<organism evidence="1 2">
    <name type="scientific">Kribbella shirazensis</name>
    <dbReference type="NCBI Taxonomy" id="1105143"/>
    <lineage>
        <taxon>Bacteria</taxon>
        <taxon>Bacillati</taxon>
        <taxon>Actinomycetota</taxon>
        <taxon>Actinomycetes</taxon>
        <taxon>Propionibacteriales</taxon>
        <taxon>Kribbellaceae</taxon>
        <taxon>Kribbella</taxon>
    </lineage>
</organism>
<dbReference type="Gene3D" id="3.30.420.60">
    <property type="entry name" value="eRF1 domain 2"/>
    <property type="match status" value="1"/>
</dbReference>
<keyword evidence="2" id="KW-1185">Reference proteome</keyword>
<proteinExistence type="predicted"/>
<dbReference type="AlphaFoldDB" id="A0A7X5VI91"/>
<sequence length="384" mass="42401">MSVTAQDIGRVIGLHGDGLPVVSLYAQIPLDPAERGGLMGRVRSLLAGVREAADGQSVDHAARMSLRDDLQRIEEAFRSEGRWPGTRSVAVFACSGRGVFEEIRLPQPVRDRAVVDETAFVRPVLAVLDEYPRCCVVLVDAAVTHVWELYQDELREVRTLRGRKLRDPDYARWRREFTTHNRARELEKEHYRRTLQLLDELFRVTPYDVLVVGGLEQEVPGFVEVLPPRLRSLVAGTFVVDQSTDNREEIKKRAGEVLSEYERTSERQAVGQVLDTAAAGGRAVIGPDGCLWAGSVAAIDRLVVRSDAVLPGVVCDASGWLGTSGDTCPVCGEGVRKTPDVLDELVQSVIEEGGSIVHVSQDTRLREELVAAELRFPLPPVPTR</sequence>
<name>A0A7X5VI91_9ACTN</name>
<comment type="caution">
    <text evidence="1">The sequence shown here is derived from an EMBL/GenBank/DDBJ whole genome shotgun (WGS) entry which is preliminary data.</text>
</comment>
<dbReference type="EMBL" id="JAASRO010000001">
    <property type="protein sequence ID" value="NIK61785.1"/>
    <property type="molecule type" value="Genomic_DNA"/>
</dbReference>
<dbReference type="InterPro" id="IPR042226">
    <property type="entry name" value="eFR1_2_sf"/>
</dbReference>
<dbReference type="InterPro" id="IPR041202">
    <property type="entry name" value="BaeRF_family10"/>
</dbReference>
<accession>A0A7X5VI91</accession>
<dbReference type="Proteomes" id="UP000555407">
    <property type="component" value="Unassembled WGS sequence"/>
</dbReference>
<evidence type="ECO:0000313" key="1">
    <source>
        <dbReference type="EMBL" id="NIK61785.1"/>
    </source>
</evidence>
<dbReference type="InterPro" id="IPR029064">
    <property type="entry name" value="Ribosomal_eL30-like_sf"/>
</dbReference>